<gene>
    <name evidence="7" type="ORF">SCE1572_10835</name>
</gene>
<reference evidence="7 8" key="1">
    <citation type="journal article" date="2013" name="Sci. Rep.">
        <title>Extraordinary expansion of a Sorangium cellulosum genome from an alkaline milieu.</title>
        <authorList>
            <person name="Han K."/>
            <person name="Li Z.F."/>
            <person name="Peng R."/>
            <person name="Zhu L.P."/>
            <person name="Zhou T."/>
            <person name="Wang L.G."/>
            <person name="Li S.G."/>
            <person name="Zhang X.B."/>
            <person name="Hu W."/>
            <person name="Wu Z.H."/>
            <person name="Qin N."/>
            <person name="Li Y.Z."/>
        </authorList>
    </citation>
    <scope>NUCLEOTIDE SEQUENCE [LARGE SCALE GENOMIC DNA]</scope>
    <source>
        <strain evidence="7 8">So0157-2</strain>
    </source>
</reference>
<dbReference type="KEGG" id="scu:SCE1572_10835"/>
<organism evidence="7 8">
    <name type="scientific">Sorangium cellulosum So0157-2</name>
    <dbReference type="NCBI Taxonomy" id="1254432"/>
    <lineage>
        <taxon>Bacteria</taxon>
        <taxon>Pseudomonadati</taxon>
        <taxon>Myxococcota</taxon>
        <taxon>Polyangia</taxon>
        <taxon>Polyangiales</taxon>
        <taxon>Polyangiaceae</taxon>
        <taxon>Sorangium</taxon>
    </lineage>
</organism>
<dbReference type="OrthoDB" id="9793734at2"/>
<dbReference type="GO" id="GO:0003700">
    <property type="term" value="F:DNA-binding transcription factor activity"/>
    <property type="evidence" value="ECO:0007669"/>
    <property type="project" value="TreeGrafter"/>
</dbReference>
<sequence length="257" mass="28113">MPRLADRRARIELLRAAEAAFTERGLAAARVEDITERAGVSKGAFYLHFQSKDDCFKQIVETFIARLAGCVELPPIAVEGADRVSVDEYFKRLLAHDVEVLEFCWQNRALLKMMLAGGGGAPYAYLIDEFAQRVSRLVETRVRYAIDIGLYRRDLDPSVLAALISGAFDRLVRKLIDAPSRPDIAAWCGQVLQLFLHGLLTPEARAFADLPVTEAPPRSARQTAGAEAPPRSARQTAGAAPASAPGGERRRAKAKAT</sequence>
<dbReference type="AlphaFoldDB" id="S4XP78"/>
<dbReference type="Gene3D" id="1.10.357.10">
    <property type="entry name" value="Tetracycline Repressor, domain 2"/>
    <property type="match status" value="1"/>
</dbReference>
<dbReference type="PANTHER" id="PTHR30055">
    <property type="entry name" value="HTH-TYPE TRANSCRIPTIONAL REGULATOR RUTR"/>
    <property type="match status" value="1"/>
</dbReference>
<evidence type="ECO:0000259" key="6">
    <source>
        <dbReference type="PROSITE" id="PS50977"/>
    </source>
</evidence>
<keyword evidence="3" id="KW-0804">Transcription</keyword>
<protein>
    <recommendedName>
        <fullName evidence="6">HTH tetR-type domain-containing protein</fullName>
    </recommendedName>
</protein>
<name>S4XP78_SORCE</name>
<dbReference type="InterPro" id="IPR009057">
    <property type="entry name" value="Homeodomain-like_sf"/>
</dbReference>
<proteinExistence type="predicted"/>
<dbReference type="Proteomes" id="UP000014803">
    <property type="component" value="Chromosome"/>
</dbReference>
<keyword evidence="1" id="KW-0805">Transcription regulation</keyword>
<dbReference type="RefSeq" id="WP_020734145.1">
    <property type="nucleotide sequence ID" value="NC_021658.1"/>
</dbReference>
<dbReference type="PRINTS" id="PR00455">
    <property type="entry name" value="HTHTETR"/>
</dbReference>
<dbReference type="eggNOG" id="COG1309">
    <property type="taxonomic scope" value="Bacteria"/>
</dbReference>
<evidence type="ECO:0000313" key="8">
    <source>
        <dbReference type="Proteomes" id="UP000014803"/>
    </source>
</evidence>
<evidence type="ECO:0000256" key="3">
    <source>
        <dbReference type="ARBA" id="ARBA00023163"/>
    </source>
</evidence>
<dbReference type="PATRIC" id="fig|1254432.3.peg.2427"/>
<dbReference type="InterPro" id="IPR050109">
    <property type="entry name" value="HTH-type_TetR-like_transc_reg"/>
</dbReference>
<dbReference type="PROSITE" id="PS50977">
    <property type="entry name" value="HTH_TETR_2"/>
    <property type="match status" value="1"/>
</dbReference>
<dbReference type="SUPFAM" id="SSF46689">
    <property type="entry name" value="Homeodomain-like"/>
    <property type="match status" value="1"/>
</dbReference>
<dbReference type="HOGENOM" id="CLU_069356_0_2_7"/>
<evidence type="ECO:0000256" key="2">
    <source>
        <dbReference type="ARBA" id="ARBA00023125"/>
    </source>
</evidence>
<feature type="compositionally biased region" description="Low complexity" evidence="5">
    <location>
        <begin position="231"/>
        <end position="246"/>
    </location>
</feature>
<dbReference type="STRING" id="1254432.SCE1572_10835"/>
<dbReference type="Pfam" id="PF00440">
    <property type="entry name" value="TetR_N"/>
    <property type="match status" value="1"/>
</dbReference>
<dbReference type="EMBL" id="CP003969">
    <property type="protein sequence ID" value="AGP34962.1"/>
    <property type="molecule type" value="Genomic_DNA"/>
</dbReference>
<feature type="region of interest" description="Disordered" evidence="5">
    <location>
        <begin position="214"/>
        <end position="257"/>
    </location>
</feature>
<dbReference type="GO" id="GO:0000976">
    <property type="term" value="F:transcription cis-regulatory region binding"/>
    <property type="evidence" value="ECO:0007669"/>
    <property type="project" value="TreeGrafter"/>
</dbReference>
<evidence type="ECO:0000313" key="7">
    <source>
        <dbReference type="EMBL" id="AGP34962.1"/>
    </source>
</evidence>
<dbReference type="InterPro" id="IPR001647">
    <property type="entry name" value="HTH_TetR"/>
</dbReference>
<dbReference type="PANTHER" id="PTHR30055:SF234">
    <property type="entry name" value="HTH-TYPE TRANSCRIPTIONAL REGULATOR BETI"/>
    <property type="match status" value="1"/>
</dbReference>
<evidence type="ECO:0000256" key="1">
    <source>
        <dbReference type="ARBA" id="ARBA00023015"/>
    </source>
</evidence>
<accession>S4XP78</accession>
<feature type="DNA-binding region" description="H-T-H motif" evidence="4">
    <location>
        <begin position="30"/>
        <end position="49"/>
    </location>
</feature>
<dbReference type="InterPro" id="IPR036271">
    <property type="entry name" value="Tet_transcr_reg_TetR-rel_C_sf"/>
</dbReference>
<evidence type="ECO:0000256" key="5">
    <source>
        <dbReference type="SAM" id="MobiDB-lite"/>
    </source>
</evidence>
<keyword evidence="2 4" id="KW-0238">DNA-binding</keyword>
<evidence type="ECO:0000256" key="4">
    <source>
        <dbReference type="PROSITE-ProRule" id="PRU00335"/>
    </source>
</evidence>
<dbReference type="SUPFAM" id="SSF48498">
    <property type="entry name" value="Tetracyclin repressor-like, C-terminal domain"/>
    <property type="match status" value="1"/>
</dbReference>
<feature type="domain" description="HTH tetR-type" evidence="6">
    <location>
        <begin position="7"/>
        <end position="67"/>
    </location>
</feature>